<dbReference type="AlphaFoldDB" id="A0A2P4X1A4"/>
<accession>A0A2P4X1A4</accession>
<organism evidence="1 2">
    <name type="scientific">Phytophthora palmivora</name>
    <dbReference type="NCBI Taxonomy" id="4796"/>
    <lineage>
        <taxon>Eukaryota</taxon>
        <taxon>Sar</taxon>
        <taxon>Stramenopiles</taxon>
        <taxon>Oomycota</taxon>
        <taxon>Peronosporomycetes</taxon>
        <taxon>Peronosporales</taxon>
        <taxon>Peronosporaceae</taxon>
        <taxon>Phytophthora</taxon>
    </lineage>
</organism>
<proteinExistence type="predicted"/>
<protein>
    <submittedName>
        <fullName evidence="1">Sedoheptulokinase</fullName>
    </submittedName>
</protein>
<evidence type="ECO:0000313" key="1">
    <source>
        <dbReference type="EMBL" id="POM59323.1"/>
    </source>
</evidence>
<sequence>CKRVKRSYKILFKEQVISRVGEVGIDAAVSESKVPLWTVRNLVTNKANILSFSGSQKRKTLNGRGRKEMKPFSHSLVLYMKDERRDNNFSEKLVTTQTVPVPSKLSDGELVETQLAFSLEFGDDIGIRHSMKFTMWMKLLFTTKWCRSECGEVDLKDLALGYPGKIRFGRDRT</sequence>
<evidence type="ECO:0000313" key="2">
    <source>
        <dbReference type="Proteomes" id="UP000237271"/>
    </source>
</evidence>
<name>A0A2P4X1A4_9STRA</name>
<keyword evidence="2" id="KW-1185">Reference proteome</keyword>
<dbReference type="Proteomes" id="UP000237271">
    <property type="component" value="Unassembled WGS sequence"/>
</dbReference>
<reference evidence="1 2" key="1">
    <citation type="journal article" date="2017" name="Genome Biol. Evol.">
        <title>Phytophthora megakarya and P. palmivora, closely related causal agents of cacao black pod rot, underwent increases in genome sizes and gene numbers by different mechanisms.</title>
        <authorList>
            <person name="Ali S.S."/>
            <person name="Shao J."/>
            <person name="Lary D.J."/>
            <person name="Kronmiller B."/>
            <person name="Shen D."/>
            <person name="Strem M.D."/>
            <person name="Amoako-Attah I."/>
            <person name="Akrofi A.Y."/>
            <person name="Begoude B.A."/>
            <person name="Ten Hoopen G.M."/>
            <person name="Coulibaly K."/>
            <person name="Kebe B.I."/>
            <person name="Melnick R.L."/>
            <person name="Guiltinan M.J."/>
            <person name="Tyler B.M."/>
            <person name="Meinhardt L.W."/>
            <person name="Bailey B.A."/>
        </authorList>
    </citation>
    <scope>NUCLEOTIDE SEQUENCE [LARGE SCALE GENOMIC DNA]</scope>
    <source>
        <strain evidence="2">sbr112.9</strain>
    </source>
</reference>
<gene>
    <name evidence="1" type="ORF">PHPALM_31964</name>
</gene>
<feature type="non-terminal residue" evidence="1">
    <location>
        <position position="1"/>
    </location>
</feature>
<comment type="caution">
    <text evidence="1">The sequence shown here is derived from an EMBL/GenBank/DDBJ whole genome shotgun (WGS) entry which is preliminary data.</text>
</comment>
<dbReference type="EMBL" id="NCKW01017219">
    <property type="protein sequence ID" value="POM59323.1"/>
    <property type="molecule type" value="Genomic_DNA"/>
</dbReference>
<dbReference type="OrthoDB" id="10261408at2759"/>